<dbReference type="EMBL" id="JADQTO010000029">
    <property type="protein sequence ID" value="MBG0567692.1"/>
    <property type="molecule type" value="Genomic_DNA"/>
</dbReference>
<dbReference type="AlphaFoldDB" id="A0A931CGR6"/>
<evidence type="ECO:0000313" key="3">
    <source>
        <dbReference type="Proteomes" id="UP000598146"/>
    </source>
</evidence>
<dbReference type="RefSeq" id="WP_196419465.1">
    <property type="nucleotide sequence ID" value="NZ_JADQTO010000029.1"/>
</dbReference>
<comment type="caution">
    <text evidence="2">The sequence shown here is derived from an EMBL/GenBank/DDBJ whole genome shotgun (WGS) entry which is preliminary data.</text>
</comment>
<reference evidence="2" key="1">
    <citation type="submission" date="2020-11" db="EMBL/GenBank/DDBJ databases">
        <title>Isolation and identification of active actinomycetes.</title>
        <authorList>
            <person name="Sun X."/>
        </authorList>
    </citation>
    <scope>NUCLEOTIDE SEQUENCE</scope>
    <source>
        <strain evidence="2">NEAU-A11</strain>
    </source>
</reference>
<dbReference type="Proteomes" id="UP000598146">
    <property type="component" value="Unassembled WGS sequence"/>
</dbReference>
<evidence type="ECO:0000313" key="2">
    <source>
        <dbReference type="EMBL" id="MBG0567692.1"/>
    </source>
</evidence>
<evidence type="ECO:0000256" key="1">
    <source>
        <dbReference type="SAM" id="MobiDB-lite"/>
    </source>
</evidence>
<keyword evidence="3" id="KW-1185">Reference proteome</keyword>
<proteinExistence type="predicted"/>
<gene>
    <name evidence="2" type="ORF">I4J89_40235</name>
</gene>
<feature type="region of interest" description="Disordered" evidence="1">
    <location>
        <begin position="62"/>
        <end position="122"/>
    </location>
</feature>
<accession>A0A931CGR6</accession>
<organism evidence="2 3">
    <name type="scientific">Actinoplanes aureus</name>
    <dbReference type="NCBI Taxonomy" id="2792083"/>
    <lineage>
        <taxon>Bacteria</taxon>
        <taxon>Bacillati</taxon>
        <taxon>Actinomycetota</taxon>
        <taxon>Actinomycetes</taxon>
        <taxon>Micromonosporales</taxon>
        <taxon>Micromonosporaceae</taxon>
        <taxon>Actinoplanes</taxon>
    </lineage>
</organism>
<protein>
    <submittedName>
        <fullName evidence="2">Uncharacterized protein</fullName>
    </submittedName>
</protein>
<name>A0A931CGR6_9ACTN</name>
<sequence length="122" mass="12996">MTWFPDPEDGQLTVAVPSDVDREKMAAAEKACRQYAPDGGERPEPDPEAIELTRQMAKCMRENGVPNFPDPQPDGGLAIDGDKLGTGPGDPTFDKAEQACSRYRPSGAVERHVEKPGGSGGA</sequence>